<dbReference type="GO" id="GO:0051536">
    <property type="term" value="F:iron-sulfur cluster binding"/>
    <property type="evidence" value="ECO:0007669"/>
    <property type="project" value="InterPro"/>
</dbReference>
<evidence type="ECO:0000313" key="3">
    <source>
        <dbReference type="Proteomes" id="UP000244911"/>
    </source>
</evidence>
<dbReference type="InterPro" id="IPR002871">
    <property type="entry name" value="NIF_FeS_clus_asmbl_NifU_N"/>
</dbReference>
<accession>A0A2R8AJM2</accession>
<dbReference type="SUPFAM" id="SSF82649">
    <property type="entry name" value="SufE/NifU"/>
    <property type="match status" value="1"/>
</dbReference>
<feature type="domain" description="NIF system FeS cluster assembly NifU N-terminal" evidence="1">
    <location>
        <begin position="10"/>
        <end position="85"/>
    </location>
</feature>
<evidence type="ECO:0000313" key="2">
    <source>
        <dbReference type="EMBL" id="SPF76258.1"/>
    </source>
</evidence>
<evidence type="ECO:0000259" key="1">
    <source>
        <dbReference type="Pfam" id="PF01592"/>
    </source>
</evidence>
<dbReference type="Proteomes" id="UP000244911">
    <property type="component" value="Unassembled WGS sequence"/>
</dbReference>
<dbReference type="OrthoDB" id="7857113at2"/>
<dbReference type="EMBL" id="OMOI01000001">
    <property type="protein sequence ID" value="SPF76258.1"/>
    <property type="molecule type" value="Genomic_DNA"/>
</dbReference>
<dbReference type="GO" id="GO:0016226">
    <property type="term" value="P:iron-sulfur cluster assembly"/>
    <property type="evidence" value="ECO:0007669"/>
    <property type="project" value="InterPro"/>
</dbReference>
<keyword evidence="3" id="KW-1185">Reference proteome</keyword>
<proteinExistence type="predicted"/>
<dbReference type="RefSeq" id="WP_108856279.1">
    <property type="nucleotide sequence ID" value="NZ_OMOI01000001.1"/>
</dbReference>
<dbReference type="GO" id="GO:0005506">
    <property type="term" value="F:iron ion binding"/>
    <property type="evidence" value="ECO:0007669"/>
    <property type="project" value="InterPro"/>
</dbReference>
<dbReference type="AlphaFoldDB" id="A0A2R8AJM2"/>
<protein>
    <recommendedName>
        <fullName evidence="1">NIF system FeS cluster assembly NifU N-terminal domain-containing protein</fullName>
    </recommendedName>
</protein>
<dbReference type="Gene3D" id="3.90.1010.10">
    <property type="match status" value="1"/>
</dbReference>
<reference evidence="3" key="1">
    <citation type="submission" date="2018-03" db="EMBL/GenBank/DDBJ databases">
        <authorList>
            <person name="Rodrigo-Torres L."/>
            <person name="Arahal R. D."/>
            <person name="Lucena T."/>
        </authorList>
    </citation>
    <scope>NUCLEOTIDE SEQUENCE [LARGE SCALE GENOMIC DNA]</scope>
    <source>
        <strain evidence="3">CECT 8811</strain>
    </source>
</reference>
<organism evidence="2 3">
    <name type="scientific">Aliiroseovarius pelagivivens</name>
    <dbReference type="NCBI Taxonomy" id="1639690"/>
    <lineage>
        <taxon>Bacteria</taxon>
        <taxon>Pseudomonadati</taxon>
        <taxon>Pseudomonadota</taxon>
        <taxon>Alphaproteobacteria</taxon>
        <taxon>Rhodobacterales</taxon>
        <taxon>Paracoccaceae</taxon>
        <taxon>Aliiroseovarius</taxon>
    </lineage>
</organism>
<dbReference type="Pfam" id="PF01592">
    <property type="entry name" value="NifU_N"/>
    <property type="match status" value="1"/>
</dbReference>
<gene>
    <name evidence="2" type="ORF">ALP8811_01260</name>
</gene>
<dbReference type="CDD" id="cd06664">
    <property type="entry name" value="IscU_like"/>
    <property type="match status" value="1"/>
</dbReference>
<sequence>MSDTDLIKLYSKQILSLAASIPHQAPLDAPQGEAKVRSPLCGSTVTASVSLDDDRISGFSQNVKACALGQASASILGKVIIGLDRPTLERGRTELTAMLKDAGPVPSSPFDGYEVLQPAREFKNRHASILLGFDATIEAFDDAKAKA</sequence>
<name>A0A2R8AJM2_9RHOB</name>